<dbReference type="GO" id="GO:0008194">
    <property type="term" value="F:UDP-glycosyltransferase activity"/>
    <property type="evidence" value="ECO:0007669"/>
    <property type="project" value="InterPro"/>
</dbReference>
<sequence length="475" mass="52591">MENTEETSLHVAIVPTPGMGHLIPLLEFAKVLVHRYPNFEVTFIVPNVGSPMKHQRQLLQALPKSISSISLPPVSFEDLPEDVKMETRIALCLVRSLPALKTSLKVLVESTRLVALVVDLFGIDAIDVFKEFDLKPYIFFPTTAMNLQMAFNLPKLDHMFSCEYRDLPEPIKLPGCVPFHGRDMVDAVQDKNNVAYQVMIQLCRLYPLAAGIMVNSFMDLEEEAFKALMEGELGLPAVYPVGPLIQASSISSNNGVDGSNCLRWLDEQPNGSVIYVCFGSGGTFSLEQLNELALGLEMSGQRFLWVVKSPAEKARNATYFGVESVEDPLDFLPDGFLERTKGVGLLVPSWAPQIEVLRHGSTGGFLTHCGWNSTLEAIAHGVPLIAWPLYAEQKMNAVLLADDLKVAWRVKENENRVVGREDIANFVKGLIEGEEGKVLRNKMRQLKDAAERVLSPDGSSTKSLAKVAEIWKNQA</sequence>
<evidence type="ECO:0000256" key="5">
    <source>
        <dbReference type="RuleBase" id="RU362057"/>
    </source>
</evidence>
<evidence type="ECO:0000313" key="6">
    <source>
        <dbReference type="Proteomes" id="UP000515121"/>
    </source>
</evidence>
<reference evidence="7" key="1">
    <citation type="submission" date="2025-08" db="UniProtKB">
        <authorList>
            <consortium name="RefSeq"/>
        </authorList>
    </citation>
    <scope>IDENTIFICATION</scope>
    <source>
        <tissue evidence="7">Fruit stalk</tissue>
    </source>
</reference>
<evidence type="ECO:0000256" key="2">
    <source>
        <dbReference type="ARBA" id="ARBA00022676"/>
    </source>
</evidence>
<accession>A0A6P6B8S0</accession>
<dbReference type="FunFam" id="3.40.50.2000:FF:000051">
    <property type="entry name" value="Glycosyltransferase"/>
    <property type="match status" value="1"/>
</dbReference>
<evidence type="ECO:0000313" key="7">
    <source>
        <dbReference type="RefSeq" id="XP_022773420.1"/>
    </source>
</evidence>
<proteinExistence type="inferred from homology"/>
<keyword evidence="3 4" id="KW-0808">Transferase</keyword>
<dbReference type="InterPro" id="IPR035595">
    <property type="entry name" value="UDP_glycos_trans_CS"/>
</dbReference>
<dbReference type="PANTHER" id="PTHR48045">
    <property type="entry name" value="UDP-GLYCOSYLTRANSFERASE 72B1"/>
    <property type="match status" value="1"/>
</dbReference>
<dbReference type="KEGG" id="dzi:111315726"/>
<keyword evidence="6" id="KW-1185">Reference proteome</keyword>
<dbReference type="Gene3D" id="3.40.50.2000">
    <property type="entry name" value="Glycogen Phosphorylase B"/>
    <property type="match status" value="2"/>
</dbReference>
<keyword evidence="2 4" id="KW-0328">Glycosyltransferase</keyword>
<dbReference type="EC" id="2.4.1.-" evidence="5"/>
<protein>
    <recommendedName>
        <fullName evidence="5">Glycosyltransferase</fullName>
        <ecNumber evidence="5">2.4.1.-</ecNumber>
    </recommendedName>
</protein>
<dbReference type="PANTHER" id="PTHR48045:SF12">
    <property type="entry name" value="GLYCOSYLTRANSFERASE"/>
    <property type="match status" value="1"/>
</dbReference>
<dbReference type="AlphaFoldDB" id="A0A6P6B8S0"/>
<dbReference type="FunFam" id="3.40.50.2000:FF:000054">
    <property type="entry name" value="Glycosyltransferase"/>
    <property type="match status" value="1"/>
</dbReference>
<evidence type="ECO:0000256" key="4">
    <source>
        <dbReference type="RuleBase" id="RU003718"/>
    </source>
</evidence>
<dbReference type="PROSITE" id="PS00375">
    <property type="entry name" value="UDPGT"/>
    <property type="match status" value="1"/>
</dbReference>
<organism evidence="6 7">
    <name type="scientific">Durio zibethinus</name>
    <name type="common">Durian</name>
    <dbReference type="NCBI Taxonomy" id="66656"/>
    <lineage>
        <taxon>Eukaryota</taxon>
        <taxon>Viridiplantae</taxon>
        <taxon>Streptophyta</taxon>
        <taxon>Embryophyta</taxon>
        <taxon>Tracheophyta</taxon>
        <taxon>Spermatophyta</taxon>
        <taxon>Magnoliopsida</taxon>
        <taxon>eudicotyledons</taxon>
        <taxon>Gunneridae</taxon>
        <taxon>Pentapetalae</taxon>
        <taxon>rosids</taxon>
        <taxon>malvids</taxon>
        <taxon>Malvales</taxon>
        <taxon>Malvaceae</taxon>
        <taxon>Helicteroideae</taxon>
        <taxon>Durio</taxon>
    </lineage>
</organism>
<dbReference type="GeneID" id="111315726"/>
<gene>
    <name evidence="7" type="primary">LOC111315726</name>
</gene>
<dbReference type="InterPro" id="IPR002213">
    <property type="entry name" value="UDP_glucos_trans"/>
</dbReference>
<dbReference type="RefSeq" id="XP_022773420.1">
    <property type="nucleotide sequence ID" value="XM_022917685.1"/>
</dbReference>
<evidence type="ECO:0000256" key="1">
    <source>
        <dbReference type="ARBA" id="ARBA00009995"/>
    </source>
</evidence>
<name>A0A6P6B8S0_DURZI</name>
<dbReference type="SUPFAM" id="SSF53756">
    <property type="entry name" value="UDP-Glycosyltransferase/glycogen phosphorylase"/>
    <property type="match status" value="1"/>
</dbReference>
<evidence type="ECO:0000256" key="3">
    <source>
        <dbReference type="ARBA" id="ARBA00022679"/>
    </source>
</evidence>
<dbReference type="OrthoDB" id="5835829at2759"/>
<comment type="similarity">
    <text evidence="1 4">Belongs to the UDP-glycosyltransferase family.</text>
</comment>
<dbReference type="CDD" id="cd03784">
    <property type="entry name" value="GT1_Gtf-like"/>
    <property type="match status" value="1"/>
</dbReference>
<dbReference type="Proteomes" id="UP000515121">
    <property type="component" value="Unplaced"/>
</dbReference>
<dbReference type="Pfam" id="PF00201">
    <property type="entry name" value="UDPGT"/>
    <property type="match status" value="1"/>
</dbReference>